<evidence type="ECO:0000256" key="3">
    <source>
        <dbReference type="PROSITE-ProRule" id="PRU00023"/>
    </source>
</evidence>
<dbReference type="SMART" id="SM00248">
    <property type="entry name" value="ANK"/>
    <property type="match status" value="2"/>
</dbReference>
<dbReference type="InterPro" id="IPR050776">
    <property type="entry name" value="Ank_Repeat/CDKN_Inhibitor"/>
</dbReference>
<dbReference type="PROSITE" id="PS50297">
    <property type="entry name" value="ANK_REP_REGION"/>
    <property type="match status" value="2"/>
</dbReference>
<dbReference type="SUPFAM" id="SSF48403">
    <property type="entry name" value="Ankyrin repeat"/>
    <property type="match status" value="1"/>
</dbReference>
<dbReference type="EMBL" id="FN649760">
    <property type="protein sequence ID" value="CBJ27450.1"/>
    <property type="molecule type" value="Genomic_DNA"/>
</dbReference>
<dbReference type="Gene3D" id="1.25.40.20">
    <property type="entry name" value="Ankyrin repeat-containing domain"/>
    <property type="match status" value="1"/>
</dbReference>
<accession>D7G641</accession>
<dbReference type="PANTHER" id="PTHR24201">
    <property type="entry name" value="ANK_REP_REGION DOMAIN-CONTAINING PROTEIN"/>
    <property type="match status" value="1"/>
</dbReference>
<dbReference type="eggNOG" id="KOG4177">
    <property type="taxonomic scope" value="Eukaryota"/>
</dbReference>
<evidence type="ECO:0000313" key="4">
    <source>
        <dbReference type="EMBL" id="CBJ27450.1"/>
    </source>
</evidence>
<keyword evidence="5" id="KW-1185">Reference proteome</keyword>
<dbReference type="STRING" id="2880.D7G641"/>
<feature type="repeat" description="ANK" evidence="3">
    <location>
        <begin position="63"/>
        <end position="95"/>
    </location>
</feature>
<protein>
    <submittedName>
        <fullName evidence="4">Ankyrin</fullName>
    </submittedName>
</protein>
<dbReference type="GO" id="GO:0005634">
    <property type="term" value="C:nucleus"/>
    <property type="evidence" value="ECO:0007669"/>
    <property type="project" value="TreeGrafter"/>
</dbReference>
<dbReference type="AlphaFoldDB" id="D7G641"/>
<reference evidence="4 5" key="1">
    <citation type="journal article" date="2010" name="Nature">
        <title>The Ectocarpus genome and the independent evolution of multicellularity in brown algae.</title>
        <authorList>
            <person name="Cock J.M."/>
            <person name="Sterck L."/>
            <person name="Rouze P."/>
            <person name="Scornet D."/>
            <person name="Allen A.E."/>
            <person name="Amoutzias G."/>
            <person name="Anthouard V."/>
            <person name="Artiguenave F."/>
            <person name="Aury J.M."/>
            <person name="Badger J.H."/>
            <person name="Beszteri B."/>
            <person name="Billiau K."/>
            <person name="Bonnet E."/>
            <person name="Bothwell J.H."/>
            <person name="Bowler C."/>
            <person name="Boyen C."/>
            <person name="Brownlee C."/>
            <person name="Carrano C.J."/>
            <person name="Charrier B."/>
            <person name="Cho G.Y."/>
            <person name="Coelho S.M."/>
            <person name="Collen J."/>
            <person name="Corre E."/>
            <person name="Da Silva C."/>
            <person name="Delage L."/>
            <person name="Delaroque N."/>
            <person name="Dittami S.M."/>
            <person name="Doulbeau S."/>
            <person name="Elias M."/>
            <person name="Farnham G."/>
            <person name="Gachon C.M."/>
            <person name="Gschloessl B."/>
            <person name="Heesch S."/>
            <person name="Jabbari K."/>
            <person name="Jubin C."/>
            <person name="Kawai H."/>
            <person name="Kimura K."/>
            <person name="Kloareg B."/>
            <person name="Kupper F.C."/>
            <person name="Lang D."/>
            <person name="Le Bail A."/>
            <person name="Leblanc C."/>
            <person name="Lerouge P."/>
            <person name="Lohr M."/>
            <person name="Lopez P.J."/>
            <person name="Martens C."/>
            <person name="Maumus F."/>
            <person name="Michel G."/>
            <person name="Miranda-Saavedra D."/>
            <person name="Morales J."/>
            <person name="Moreau H."/>
            <person name="Motomura T."/>
            <person name="Nagasato C."/>
            <person name="Napoli C.A."/>
            <person name="Nelson D.R."/>
            <person name="Nyvall-Collen P."/>
            <person name="Peters A.F."/>
            <person name="Pommier C."/>
            <person name="Potin P."/>
            <person name="Poulain J."/>
            <person name="Quesneville H."/>
            <person name="Read B."/>
            <person name="Rensing S.A."/>
            <person name="Ritter A."/>
            <person name="Rousvoal S."/>
            <person name="Samanta M."/>
            <person name="Samson G."/>
            <person name="Schroeder D.C."/>
            <person name="Segurens B."/>
            <person name="Strittmatter M."/>
            <person name="Tonon T."/>
            <person name="Tregear J.W."/>
            <person name="Valentin K."/>
            <person name="von Dassow P."/>
            <person name="Yamagishi T."/>
            <person name="Van de Peer Y."/>
            <person name="Wincker P."/>
        </authorList>
    </citation>
    <scope>NUCLEOTIDE SEQUENCE [LARGE SCALE GENOMIC DNA]</scope>
    <source>
        <strain evidence="5">Ec32 / CCAP1310/4</strain>
    </source>
</reference>
<dbReference type="InParanoid" id="D7G641"/>
<evidence type="ECO:0000313" key="5">
    <source>
        <dbReference type="Proteomes" id="UP000002630"/>
    </source>
</evidence>
<feature type="repeat" description="ANK" evidence="3">
    <location>
        <begin position="96"/>
        <end position="128"/>
    </location>
</feature>
<organism evidence="4 5">
    <name type="scientific">Ectocarpus siliculosus</name>
    <name type="common">Brown alga</name>
    <name type="synonym">Conferva siliculosa</name>
    <dbReference type="NCBI Taxonomy" id="2880"/>
    <lineage>
        <taxon>Eukaryota</taxon>
        <taxon>Sar</taxon>
        <taxon>Stramenopiles</taxon>
        <taxon>Ochrophyta</taxon>
        <taxon>PX clade</taxon>
        <taxon>Phaeophyceae</taxon>
        <taxon>Ectocarpales</taxon>
        <taxon>Ectocarpaceae</taxon>
        <taxon>Ectocarpus</taxon>
    </lineage>
</organism>
<keyword evidence="2 3" id="KW-0040">ANK repeat</keyword>
<dbReference type="InterPro" id="IPR002110">
    <property type="entry name" value="Ankyrin_rpt"/>
</dbReference>
<sequence length="257" mass="28385">MSNPDDVFCTNVQRPVDVAHPVAPVPCFEEHRRLCNAVLDGRVDVLRSLLVDGELDVNARSKTGNTAGHEAAAEGRVEEMSTLICHGLDIDAVNNEGNTALHLASRHGRVKVARRLAEAFPNEELMNHRGFTALDEALQAGRAQCGSCIRGFTDFGKAQMLEEHCQIERERLGKVRRNKEILYGRDLDVQPREDDFRSMRACAITTDDKALICASLQASAVTLRCIAAGLQLAEKALARGAQRRKHTRRRKVVGGRK</sequence>
<proteinExistence type="predicted"/>
<dbReference type="OrthoDB" id="159630at2759"/>
<dbReference type="PROSITE" id="PS50088">
    <property type="entry name" value="ANK_REPEAT"/>
    <property type="match status" value="2"/>
</dbReference>
<dbReference type="InterPro" id="IPR036770">
    <property type="entry name" value="Ankyrin_rpt-contain_sf"/>
</dbReference>
<dbReference type="Proteomes" id="UP000002630">
    <property type="component" value="Unassembled WGS sequence"/>
</dbReference>
<name>D7G641_ECTSI</name>
<evidence type="ECO:0000256" key="1">
    <source>
        <dbReference type="ARBA" id="ARBA00022737"/>
    </source>
</evidence>
<dbReference type="PANTHER" id="PTHR24201:SF14">
    <property type="entry name" value="CYCLIN-DEPENDENT KINASE 4 INHIBITOR C-LIKE"/>
    <property type="match status" value="1"/>
</dbReference>
<keyword evidence="1" id="KW-0677">Repeat</keyword>
<dbReference type="Pfam" id="PF12796">
    <property type="entry name" value="Ank_2"/>
    <property type="match status" value="1"/>
</dbReference>
<evidence type="ECO:0000256" key="2">
    <source>
        <dbReference type="ARBA" id="ARBA00023043"/>
    </source>
</evidence>
<gene>
    <name evidence="4" type="ORF">Esi_0071_0070</name>
</gene>